<reference evidence="3 4" key="1">
    <citation type="journal article" date="2015" name="Stand. Genomic Sci.">
        <title>Genomic Encyclopedia of Bacterial and Archaeal Type Strains, Phase III: the genomes of soil and plant-associated and newly described type strains.</title>
        <authorList>
            <person name="Whitman W.B."/>
            <person name="Woyke T."/>
            <person name="Klenk H.P."/>
            <person name="Zhou Y."/>
            <person name="Lilburn T.G."/>
            <person name="Beck B.J."/>
            <person name="De Vos P."/>
            <person name="Vandamme P."/>
            <person name="Eisen J.A."/>
            <person name="Garrity G."/>
            <person name="Hugenholtz P."/>
            <person name="Kyrpides N.C."/>
        </authorList>
    </citation>
    <scope>NUCLEOTIDE SEQUENCE [LARGE SCALE GENOMIC DNA]</scope>
    <source>
        <strain evidence="3 4">CGMCC 1.10116</strain>
    </source>
</reference>
<dbReference type="GO" id="GO:0016491">
    <property type="term" value="F:oxidoreductase activity"/>
    <property type="evidence" value="ECO:0007669"/>
    <property type="project" value="UniProtKB-KW"/>
</dbReference>
<protein>
    <submittedName>
        <fullName evidence="3">2-polyprenyl-6-methoxyphenol hydroxylase-like FAD-dependent oxidoreductase</fullName>
    </submittedName>
</protein>
<evidence type="ECO:0000256" key="1">
    <source>
        <dbReference type="ARBA" id="ARBA00023002"/>
    </source>
</evidence>
<dbReference type="Gene3D" id="3.50.50.60">
    <property type="entry name" value="FAD/NAD(P)-binding domain"/>
    <property type="match status" value="1"/>
</dbReference>
<evidence type="ECO:0000313" key="3">
    <source>
        <dbReference type="EMBL" id="TWI59061.1"/>
    </source>
</evidence>
<dbReference type="SUPFAM" id="SSF51905">
    <property type="entry name" value="FAD/NAD(P)-binding domain"/>
    <property type="match status" value="1"/>
</dbReference>
<dbReference type="PRINTS" id="PR00420">
    <property type="entry name" value="RNGMNOXGNASE"/>
</dbReference>
<feature type="domain" description="FAD-binding" evidence="2">
    <location>
        <begin position="4"/>
        <end position="343"/>
    </location>
</feature>
<evidence type="ECO:0000313" key="4">
    <source>
        <dbReference type="Proteomes" id="UP000315711"/>
    </source>
</evidence>
<dbReference type="Proteomes" id="UP000315711">
    <property type="component" value="Unassembled WGS sequence"/>
</dbReference>
<dbReference type="Pfam" id="PF01494">
    <property type="entry name" value="FAD_binding_3"/>
    <property type="match status" value="1"/>
</dbReference>
<dbReference type="InterPro" id="IPR050631">
    <property type="entry name" value="PheA/TfdB_FAD_monoxygenase"/>
</dbReference>
<accession>A0A562QQM6</accession>
<name>A0A562QQM6_9BACI</name>
<evidence type="ECO:0000259" key="2">
    <source>
        <dbReference type="Pfam" id="PF01494"/>
    </source>
</evidence>
<proteinExistence type="predicted"/>
<comment type="caution">
    <text evidence="3">The sequence shown here is derived from an EMBL/GenBank/DDBJ whole genome shotgun (WGS) entry which is preliminary data.</text>
</comment>
<dbReference type="OrthoDB" id="9806565at2"/>
<dbReference type="EMBL" id="VLKZ01000002">
    <property type="protein sequence ID" value="TWI59061.1"/>
    <property type="molecule type" value="Genomic_DNA"/>
</dbReference>
<organism evidence="3 4">
    <name type="scientific">Halalkalibacter nanhaiisediminis</name>
    <dbReference type="NCBI Taxonomy" id="688079"/>
    <lineage>
        <taxon>Bacteria</taxon>
        <taxon>Bacillati</taxon>
        <taxon>Bacillota</taxon>
        <taxon>Bacilli</taxon>
        <taxon>Bacillales</taxon>
        <taxon>Bacillaceae</taxon>
        <taxon>Halalkalibacter</taxon>
    </lineage>
</organism>
<dbReference type="RefSeq" id="WP_144449150.1">
    <property type="nucleotide sequence ID" value="NZ_VLKZ01000002.1"/>
</dbReference>
<dbReference type="GO" id="GO:0071949">
    <property type="term" value="F:FAD binding"/>
    <property type="evidence" value="ECO:0007669"/>
    <property type="project" value="InterPro"/>
</dbReference>
<dbReference type="InterPro" id="IPR036188">
    <property type="entry name" value="FAD/NAD-bd_sf"/>
</dbReference>
<dbReference type="AlphaFoldDB" id="A0A562QQM6"/>
<dbReference type="PANTHER" id="PTHR43476:SF5">
    <property type="entry name" value="FAD-DEPENDENT MONOOXYGENASE"/>
    <property type="match status" value="1"/>
</dbReference>
<keyword evidence="1" id="KW-0560">Oxidoreductase</keyword>
<dbReference type="InterPro" id="IPR002938">
    <property type="entry name" value="FAD-bd"/>
</dbReference>
<sequence>MNLQTDVCIVGGGPAGAFLGYILAQKGISTVIIERATLTGRKFRGEHINAETESLLKNYRLFEKIAEQGILKMEKVEFFNGNVVVKTITPTSDQGHVGIHVPQAHLLNTLVSESEHHEHYHFLLNTTVTELLRDKKGCYIGVKAKKDGKEIIVNSSVIVGADGRYSTVRKLANIPVTITKHGYDVLWTKIPAPQGWEPTTRMALVNGHQLALFTQAGGFIQIGWNIDEGSFSSLTKNSLKPFLEPLLESFPQLREIALQYLQSWKDFVCLKVESSRLKTWVQDGLVMIGDAAHTMTPTGAIGINSAMKDAHVLANVLVNAILGKNTTAERLKEFEELRRDEIEKQQEQQITQETSFWKNYLQASSDQLAATC</sequence>
<keyword evidence="4" id="KW-1185">Reference proteome</keyword>
<gene>
    <name evidence="3" type="ORF">IQ10_00772</name>
</gene>
<dbReference type="PANTHER" id="PTHR43476">
    <property type="entry name" value="3-(3-HYDROXY-PHENYL)PROPIONATE/3-HYDROXYCINNAMIC ACID HYDROXYLASE"/>
    <property type="match status" value="1"/>
</dbReference>